<dbReference type="SMART" id="SM00091">
    <property type="entry name" value="PAS"/>
    <property type="match status" value="2"/>
</dbReference>
<feature type="domain" description="PAS" evidence="1">
    <location>
        <begin position="146"/>
        <end position="195"/>
    </location>
</feature>
<reference evidence="3 4" key="1">
    <citation type="journal article" date="2019" name="Int. J. Syst. Evol. Microbiol.">
        <title>The Global Catalogue of Microorganisms (GCM) 10K type strain sequencing project: providing services to taxonomists for standard genome sequencing and annotation.</title>
        <authorList>
            <consortium name="The Broad Institute Genomics Platform"/>
            <consortium name="The Broad Institute Genome Sequencing Center for Infectious Disease"/>
            <person name="Wu L."/>
            <person name="Ma J."/>
        </authorList>
    </citation>
    <scope>NUCLEOTIDE SEQUENCE [LARGE SCALE GENOMIC DNA]</scope>
    <source>
        <strain evidence="3 4">JCM 30072</strain>
    </source>
</reference>
<dbReference type="InterPro" id="IPR035965">
    <property type="entry name" value="PAS-like_dom_sf"/>
</dbReference>
<dbReference type="Gene3D" id="3.30.450.20">
    <property type="entry name" value="PAS domain"/>
    <property type="match status" value="2"/>
</dbReference>
<dbReference type="AlphaFoldDB" id="A0ABD5W841"/>
<dbReference type="RefSeq" id="WP_382186379.1">
    <property type="nucleotide sequence ID" value="NZ_JBHSZI010000001.1"/>
</dbReference>
<evidence type="ECO:0000313" key="4">
    <source>
        <dbReference type="Proteomes" id="UP001596445"/>
    </source>
</evidence>
<dbReference type="Pfam" id="PF08448">
    <property type="entry name" value="PAS_4"/>
    <property type="match status" value="1"/>
</dbReference>
<keyword evidence="4" id="KW-1185">Reference proteome</keyword>
<evidence type="ECO:0000259" key="1">
    <source>
        <dbReference type="PROSITE" id="PS50112"/>
    </source>
</evidence>
<feature type="domain" description="PAS" evidence="1">
    <location>
        <begin position="268"/>
        <end position="338"/>
    </location>
</feature>
<dbReference type="Pfam" id="PF13426">
    <property type="entry name" value="PAS_9"/>
    <property type="match status" value="1"/>
</dbReference>
<protein>
    <submittedName>
        <fullName evidence="3">PAS domain-containing protein</fullName>
    </submittedName>
</protein>
<proteinExistence type="predicted"/>
<dbReference type="SUPFAM" id="SSF55785">
    <property type="entry name" value="PYP-like sensor domain (PAS domain)"/>
    <property type="match status" value="2"/>
</dbReference>
<sequence length="380" mass="42607">MTVHPDGGDEDAAIFPLLSGEGNQRLLLDWIADHEGYTLVDPEEPVATAEFDCCVLDGPALETHADTLLERKRAAEPVLLPCLLLLPEADLSVLDIDRGEIADGVVFDTVDEVVSMPIKKVELEWRTEALLRLRRQSLELVAGQRKLRQFKRATEAAGHAVYITDAEGRIEYVNPAFEEITGYDESEALGETPLLLDSGEMSEAYFDRLWETISNGDTWEEDIINERKNGELYHAFQTIAPVDGEADAPEKFVAIQSDITQRVQAEKRLELFRDIVERIDDPIMLQDRAGEFRLVNEALAEYAAMSREELLGETESAFMDDDSAARIEERKQQVLDEERAVQYTISPTFPTIDGETFSTVRYPYYGETGELRGQSPSAGT</sequence>
<dbReference type="PROSITE" id="PS50113">
    <property type="entry name" value="PAC"/>
    <property type="match status" value="1"/>
</dbReference>
<dbReference type="Proteomes" id="UP001596445">
    <property type="component" value="Unassembled WGS sequence"/>
</dbReference>
<dbReference type="InterPro" id="IPR001610">
    <property type="entry name" value="PAC"/>
</dbReference>
<dbReference type="PROSITE" id="PS50112">
    <property type="entry name" value="PAS"/>
    <property type="match status" value="2"/>
</dbReference>
<dbReference type="NCBIfam" id="TIGR00229">
    <property type="entry name" value="sensory_box"/>
    <property type="match status" value="2"/>
</dbReference>
<feature type="domain" description="PAC" evidence="2">
    <location>
        <begin position="217"/>
        <end position="271"/>
    </location>
</feature>
<gene>
    <name evidence="3" type="ORF">ACFQQG_16065</name>
</gene>
<evidence type="ECO:0000259" key="2">
    <source>
        <dbReference type="PROSITE" id="PS50113"/>
    </source>
</evidence>
<dbReference type="InterPro" id="IPR000700">
    <property type="entry name" value="PAS-assoc_C"/>
</dbReference>
<organism evidence="3 4">
    <name type="scientific">Halovenus salina</name>
    <dbReference type="NCBI Taxonomy" id="1510225"/>
    <lineage>
        <taxon>Archaea</taxon>
        <taxon>Methanobacteriati</taxon>
        <taxon>Methanobacteriota</taxon>
        <taxon>Stenosarchaea group</taxon>
        <taxon>Halobacteria</taxon>
        <taxon>Halobacteriales</taxon>
        <taxon>Haloarculaceae</taxon>
        <taxon>Halovenus</taxon>
    </lineage>
</organism>
<dbReference type="PANTHER" id="PTHR44757:SF2">
    <property type="entry name" value="BIOFILM ARCHITECTURE MAINTENANCE PROTEIN MBAA"/>
    <property type="match status" value="1"/>
</dbReference>
<dbReference type="PANTHER" id="PTHR44757">
    <property type="entry name" value="DIGUANYLATE CYCLASE DGCP"/>
    <property type="match status" value="1"/>
</dbReference>
<dbReference type="EMBL" id="JBHSZI010000001">
    <property type="protein sequence ID" value="MFC7059408.1"/>
    <property type="molecule type" value="Genomic_DNA"/>
</dbReference>
<dbReference type="InterPro" id="IPR013656">
    <property type="entry name" value="PAS_4"/>
</dbReference>
<name>A0ABD5W841_9EURY</name>
<dbReference type="InterPro" id="IPR000014">
    <property type="entry name" value="PAS"/>
</dbReference>
<dbReference type="SMART" id="SM00086">
    <property type="entry name" value="PAC"/>
    <property type="match status" value="1"/>
</dbReference>
<dbReference type="InterPro" id="IPR052155">
    <property type="entry name" value="Biofilm_reg_signaling"/>
</dbReference>
<dbReference type="CDD" id="cd00130">
    <property type="entry name" value="PAS"/>
    <property type="match status" value="2"/>
</dbReference>
<evidence type="ECO:0000313" key="3">
    <source>
        <dbReference type="EMBL" id="MFC7059408.1"/>
    </source>
</evidence>
<comment type="caution">
    <text evidence="3">The sequence shown here is derived from an EMBL/GenBank/DDBJ whole genome shotgun (WGS) entry which is preliminary data.</text>
</comment>
<accession>A0ABD5W841</accession>